<dbReference type="Proteomes" id="UP000001488">
    <property type="component" value="Chromosome"/>
</dbReference>
<keyword evidence="3 5" id="KW-1133">Transmembrane helix</keyword>
<evidence type="ECO:0000313" key="7">
    <source>
        <dbReference type="EMBL" id="ACS32835.1"/>
    </source>
</evidence>
<dbReference type="Pfam" id="PF00528">
    <property type="entry name" value="BPD_transp_1"/>
    <property type="match status" value="1"/>
</dbReference>
<dbReference type="GO" id="GO:0005886">
    <property type="term" value="C:plasma membrane"/>
    <property type="evidence" value="ECO:0007669"/>
    <property type="project" value="UniProtKB-SubCell"/>
</dbReference>
<keyword evidence="2 5" id="KW-0812">Transmembrane</keyword>
<feature type="transmembrane region" description="Helical" evidence="5">
    <location>
        <begin position="290"/>
        <end position="315"/>
    </location>
</feature>
<name>C5A3M3_THEGJ</name>
<dbReference type="PANTHER" id="PTHR43839">
    <property type="entry name" value="OPPC IN A BINDING PROTEIN-DEPENDENT TRANSPORT SYSTEM"/>
    <property type="match status" value="1"/>
</dbReference>
<evidence type="ECO:0000256" key="1">
    <source>
        <dbReference type="ARBA" id="ARBA00004141"/>
    </source>
</evidence>
<dbReference type="Gene3D" id="1.10.3720.10">
    <property type="entry name" value="MetI-like"/>
    <property type="match status" value="1"/>
</dbReference>
<gene>
    <name evidence="7" type="primary">dppC</name>
    <name evidence="7" type="ordered locus">TGAM_0333</name>
</gene>
<accession>C5A3M3</accession>
<protein>
    <submittedName>
        <fullName evidence="7">Dipeptide transport system permease protein dppC or oligopeptide transport system permease protein oppC (DppC/oppC)</fullName>
    </submittedName>
</protein>
<keyword evidence="4 5" id="KW-0472">Membrane</keyword>
<dbReference type="HOGENOM" id="CLU_028518_10_0_2"/>
<dbReference type="GO" id="GO:0055085">
    <property type="term" value="P:transmembrane transport"/>
    <property type="evidence" value="ECO:0007669"/>
    <property type="project" value="InterPro"/>
</dbReference>
<evidence type="ECO:0000259" key="6">
    <source>
        <dbReference type="PROSITE" id="PS50928"/>
    </source>
</evidence>
<evidence type="ECO:0000256" key="5">
    <source>
        <dbReference type="RuleBase" id="RU363032"/>
    </source>
</evidence>
<dbReference type="AlphaFoldDB" id="C5A3M3"/>
<dbReference type="PROSITE" id="PS50928">
    <property type="entry name" value="ABC_TM1"/>
    <property type="match status" value="1"/>
</dbReference>
<reference evidence="7 8" key="1">
    <citation type="journal article" date="2007" name="Genome Biol.">
        <title>Genome analysis and genome-wide proteomics of Thermococcus gammatolerans, the most radioresistant organism known amongst the Archaea.</title>
        <authorList>
            <person name="Zivanovic Y."/>
            <person name="Armengaud J."/>
            <person name="Lagorce A."/>
            <person name="Leplat C."/>
            <person name="Guerin P."/>
            <person name="Dutertre M."/>
            <person name="Anthouard V."/>
            <person name="Forterre P."/>
            <person name="Wincker P."/>
            <person name="Confalonieri F."/>
        </authorList>
    </citation>
    <scope>NUCLEOTIDE SEQUENCE [LARGE SCALE GENOMIC DNA]</scope>
    <source>
        <strain evidence="8">DSM 15229 / JCM 11827 / EJ3</strain>
    </source>
</reference>
<dbReference type="PANTHER" id="PTHR43839:SF1">
    <property type="entry name" value="OPPC IN A BINDING PROTEIN-DEPENDENT TRANSPORT SYSTEM"/>
    <property type="match status" value="1"/>
</dbReference>
<dbReference type="eggNOG" id="arCOG00749">
    <property type="taxonomic scope" value="Archaea"/>
</dbReference>
<dbReference type="EMBL" id="CP001398">
    <property type="protein sequence ID" value="ACS32835.1"/>
    <property type="molecule type" value="Genomic_DNA"/>
</dbReference>
<proteinExistence type="inferred from homology"/>
<evidence type="ECO:0000313" key="8">
    <source>
        <dbReference type="Proteomes" id="UP000001488"/>
    </source>
</evidence>
<dbReference type="PATRIC" id="fig|593117.10.peg.331"/>
<dbReference type="KEGG" id="tga:TGAM_0333"/>
<dbReference type="InterPro" id="IPR025966">
    <property type="entry name" value="OppC_N"/>
</dbReference>
<dbReference type="SUPFAM" id="SSF161098">
    <property type="entry name" value="MetI-like"/>
    <property type="match status" value="1"/>
</dbReference>
<dbReference type="CDD" id="cd06261">
    <property type="entry name" value="TM_PBP2"/>
    <property type="match status" value="1"/>
</dbReference>
<comment type="subcellular location">
    <subcellularLocation>
        <location evidence="5">Cell membrane</location>
        <topology evidence="5">Multi-pass membrane protein</topology>
    </subcellularLocation>
    <subcellularLocation>
        <location evidence="1">Membrane</location>
        <topology evidence="1">Multi-pass membrane protein</topology>
    </subcellularLocation>
</comment>
<keyword evidence="8" id="KW-1185">Reference proteome</keyword>
<feature type="transmembrane region" description="Helical" evidence="5">
    <location>
        <begin position="404"/>
        <end position="422"/>
    </location>
</feature>
<comment type="similarity">
    <text evidence="5">Belongs to the binding-protein-dependent transport system permease family.</text>
</comment>
<dbReference type="STRING" id="593117.TGAM_0333"/>
<dbReference type="InterPro" id="IPR000515">
    <property type="entry name" value="MetI-like"/>
</dbReference>
<sequence>MRWVDFKESLQDFVNEFKREKTGMLGLALLILLIIVAAAAPLITMPNFPEKWKDPQYWEEYPQTVPPTWYNKFTSHDLMGQVVYTSKDLQITRNGRTVEIKATYTLPEGYYDGPKGIIIKGFQLQKSGGTPFKPKMNIYLDRPDGKSVQLVNNKEVSSGITVAIGRDSEIAKNVYMWLYETTTGKTISPDEVPLSVILIQDMVRPLFAVVDPSAYKTSGNESVVEEIIMNPKPLHGTYTLRITIRDYPQAKVDVSNITVTFLGRVYGNMGTDYLGRDLWGAIVWGSRISLVIGITVSLLSTIIGLVYGVTSAYLGGNADEILMRINELFSSIPSLPILILIGATLGHIRLSLIVVLLVVFGWMGVARISRSMALQIKEQTYIEAAKALGAGTGRIVFKHILPQLLPYAFAVIALGVPVAVISEASLSFLGLGDPTQVTWGQILHDAQMKFAATKGYWWWVLPPGLGIALVGLTFVLIGTALDRILNPRLRRL</sequence>
<dbReference type="InterPro" id="IPR035906">
    <property type="entry name" value="MetI-like_sf"/>
</dbReference>
<dbReference type="GeneID" id="7987799"/>
<feature type="transmembrane region" description="Helical" evidence="5">
    <location>
        <begin position="335"/>
        <end position="362"/>
    </location>
</feature>
<dbReference type="Pfam" id="PF12911">
    <property type="entry name" value="OppC_N"/>
    <property type="match status" value="1"/>
</dbReference>
<keyword evidence="5" id="KW-0813">Transport</keyword>
<organism evidence="7 8">
    <name type="scientific">Thermococcus gammatolerans (strain DSM 15229 / JCM 11827 / EJ3)</name>
    <dbReference type="NCBI Taxonomy" id="593117"/>
    <lineage>
        <taxon>Archaea</taxon>
        <taxon>Methanobacteriati</taxon>
        <taxon>Methanobacteriota</taxon>
        <taxon>Thermococci</taxon>
        <taxon>Thermococcales</taxon>
        <taxon>Thermococcaceae</taxon>
        <taxon>Thermococcus</taxon>
    </lineage>
</organism>
<dbReference type="PaxDb" id="593117-TGAM_0333"/>
<evidence type="ECO:0000256" key="2">
    <source>
        <dbReference type="ARBA" id="ARBA00022692"/>
    </source>
</evidence>
<evidence type="ECO:0000256" key="4">
    <source>
        <dbReference type="ARBA" id="ARBA00023136"/>
    </source>
</evidence>
<feature type="transmembrane region" description="Helical" evidence="5">
    <location>
        <begin position="23"/>
        <end position="43"/>
    </location>
</feature>
<dbReference type="RefSeq" id="WP_015857953.1">
    <property type="nucleotide sequence ID" value="NC_012804.1"/>
</dbReference>
<feature type="domain" description="ABC transmembrane type-1" evidence="6">
    <location>
        <begin position="286"/>
        <end position="478"/>
    </location>
</feature>
<dbReference type="OrthoDB" id="312811at2157"/>
<feature type="transmembrane region" description="Helical" evidence="5">
    <location>
        <begin position="456"/>
        <end position="481"/>
    </location>
</feature>
<evidence type="ECO:0000256" key="3">
    <source>
        <dbReference type="ARBA" id="ARBA00022989"/>
    </source>
</evidence>